<protein>
    <submittedName>
        <fullName evidence="2">Uncharacterized protein</fullName>
    </submittedName>
</protein>
<keyword evidence="3" id="KW-1185">Reference proteome</keyword>
<accession>A0A077ZYJ0</accession>
<dbReference type="EMBL" id="CCKQ01003873">
    <property type="protein sequence ID" value="CDW75011.1"/>
    <property type="molecule type" value="Genomic_DNA"/>
</dbReference>
<dbReference type="Pfam" id="PF07004">
    <property type="entry name" value="SHIPPO-rpt"/>
    <property type="match status" value="1"/>
</dbReference>
<dbReference type="AlphaFoldDB" id="A0A077ZYJ0"/>
<dbReference type="InParanoid" id="A0A077ZYJ0"/>
<dbReference type="Proteomes" id="UP000039865">
    <property type="component" value="Unassembled WGS sequence"/>
</dbReference>
<dbReference type="InterPro" id="IPR010736">
    <property type="entry name" value="SHIPPO-rpt"/>
</dbReference>
<evidence type="ECO:0000256" key="1">
    <source>
        <dbReference type="SAM" id="MobiDB-lite"/>
    </source>
</evidence>
<gene>
    <name evidence="2" type="primary">Contig18817.g19959</name>
    <name evidence="2" type="ORF">STYLEM_3996</name>
</gene>
<sequence length="251" mass="28674">MPQTDRNPSKNGHSQKKDDFQTSIDLIQSNIQQLAQQIYFSQTIAYLKDTSTFSKERGLSFSKVKRQEIIIKSDAPPVGTYQTQNTKNFLPGPGTYDVSTLYSSRLPKQPSFTLGSKHKISSLLINNKPDIPDPGHYDPISMRQDGRYVHSKKQIVGPGAYEADNQKIMRCLSNFRNRERTIFPISKRLTLGDVSKETKLVPGPGEYILPSDFGNYKYQFIQRMQIKKKQQNLNSSSLVKNDAYMDQQQEK</sequence>
<evidence type="ECO:0000313" key="2">
    <source>
        <dbReference type="EMBL" id="CDW75011.1"/>
    </source>
</evidence>
<organism evidence="2 3">
    <name type="scientific">Stylonychia lemnae</name>
    <name type="common">Ciliate</name>
    <dbReference type="NCBI Taxonomy" id="5949"/>
    <lineage>
        <taxon>Eukaryota</taxon>
        <taxon>Sar</taxon>
        <taxon>Alveolata</taxon>
        <taxon>Ciliophora</taxon>
        <taxon>Intramacronucleata</taxon>
        <taxon>Spirotrichea</taxon>
        <taxon>Stichotrichia</taxon>
        <taxon>Sporadotrichida</taxon>
        <taxon>Oxytrichidae</taxon>
        <taxon>Stylonychinae</taxon>
        <taxon>Stylonychia</taxon>
    </lineage>
</organism>
<proteinExistence type="predicted"/>
<evidence type="ECO:0000313" key="3">
    <source>
        <dbReference type="Proteomes" id="UP000039865"/>
    </source>
</evidence>
<reference evidence="2 3" key="1">
    <citation type="submission" date="2014-06" db="EMBL/GenBank/DDBJ databases">
        <authorList>
            <person name="Swart Estienne"/>
        </authorList>
    </citation>
    <scope>NUCLEOTIDE SEQUENCE [LARGE SCALE GENOMIC DNA]</scope>
    <source>
        <strain evidence="2 3">130c</strain>
    </source>
</reference>
<feature type="region of interest" description="Disordered" evidence="1">
    <location>
        <begin position="231"/>
        <end position="251"/>
    </location>
</feature>
<name>A0A077ZYJ0_STYLE</name>